<sequence>MISDLKMFFWKKRNASKPLSKLTAQLKKRNYNKDIVLL</sequence>
<accession>T0GWU4</accession>
<dbReference type="Proteomes" id="UP000015442">
    <property type="component" value="Unassembled WGS sequence"/>
</dbReference>
<dbReference type="AlphaFoldDB" id="T0GWU4"/>
<proteinExistence type="predicted"/>
<name>T0GWU4_9LEPT</name>
<comment type="caution">
    <text evidence="1">The sequence shown here is derived from an EMBL/GenBank/DDBJ whole genome shotgun (WGS) entry which is preliminary data.</text>
</comment>
<reference evidence="1 2" key="1">
    <citation type="submission" date="2013-05" db="EMBL/GenBank/DDBJ databases">
        <authorList>
            <person name="Harkins D.M."/>
            <person name="Durkin A.S."/>
            <person name="Brinkac L.M."/>
            <person name="Haft D.H."/>
            <person name="Selengut J.D."/>
            <person name="Sanka R."/>
            <person name="DePew J."/>
            <person name="Purushe J."/>
            <person name="Hartskeerl R.A."/>
            <person name="Ahmed A."/>
            <person name="van der Linden H."/>
            <person name="Goris M.G.A."/>
            <person name="Vinetz J.M."/>
            <person name="Sutton G.G."/>
            <person name="Nierman W.C."/>
            <person name="Fouts D.E."/>
        </authorList>
    </citation>
    <scope>NUCLEOTIDE SEQUENCE [LARGE SCALE GENOMIC DNA]</scope>
    <source>
        <strain evidence="1 2">CZ214</strain>
    </source>
</reference>
<dbReference type="EMBL" id="AKWY02000020">
    <property type="protein sequence ID" value="EQA71806.1"/>
    <property type="molecule type" value="Genomic_DNA"/>
</dbReference>
<evidence type="ECO:0000313" key="1">
    <source>
        <dbReference type="EMBL" id="EQA71806.1"/>
    </source>
</evidence>
<protein>
    <submittedName>
        <fullName evidence="1">Uncharacterized protein</fullName>
    </submittedName>
</protein>
<organism evidence="1 2">
    <name type="scientific">Leptospira noguchii serovar Panama str. CZ214</name>
    <dbReference type="NCBI Taxonomy" id="1001595"/>
    <lineage>
        <taxon>Bacteria</taxon>
        <taxon>Pseudomonadati</taxon>
        <taxon>Spirochaetota</taxon>
        <taxon>Spirochaetia</taxon>
        <taxon>Leptospirales</taxon>
        <taxon>Leptospiraceae</taxon>
        <taxon>Leptospira</taxon>
    </lineage>
</organism>
<gene>
    <name evidence="1" type="ORF">LEP1GSC059_0981</name>
</gene>
<evidence type="ECO:0000313" key="2">
    <source>
        <dbReference type="Proteomes" id="UP000015442"/>
    </source>
</evidence>